<dbReference type="PANTHER" id="PTHR43785:SF12">
    <property type="entry name" value="TYPE-1 GLUTAMINE SYNTHETASE 2"/>
    <property type="match status" value="1"/>
</dbReference>
<dbReference type="InterPro" id="IPR036651">
    <property type="entry name" value="Gln_synt_N_sf"/>
</dbReference>
<dbReference type="Pfam" id="PF00120">
    <property type="entry name" value="Gln-synt_C"/>
    <property type="match status" value="1"/>
</dbReference>
<dbReference type="Gene3D" id="3.10.20.70">
    <property type="entry name" value="Glutamine synthetase, N-terminal domain"/>
    <property type="match status" value="1"/>
</dbReference>
<dbReference type="EMBL" id="JAPDFW010000069">
    <property type="protein sequence ID" value="KAJ5074736.1"/>
    <property type="molecule type" value="Genomic_DNA"/>
</dbReference>
<keyword evidence="1" id="KW-0436">Ligase</keyword>
<dbReference type="Gene3D" id="3.30.590.10">
    <property type="entry name" value="Glutamine synthetase/guanido kinase, catalytic domain"/>
    <property type="match status" value="1"/>
</dbReference>
<keyword evidence="2" id="KW-0547">Nucleotide-binding</keyword>
<dbReference type="AlphaFoldDB" id="A0A9Q0LJS4"/>
<dbReference type="GO" id="GO:0005524">
    <property type="term" value="F:ATP binding"/>
    <property type="evidence" value="ECO:0007669"/>
    <property type="project" value="UniProtKB-KW"/>
</dbReference>
<evidence type="ECO:0000259" key="6">
    <source>
        <dbReference type="PROSITE" id="PS51987"/>
    </source>
</evidence>
<name>A0A9Q0LJS4_ANAIG</name>
<reference evidence="7" key="1">
    <citation type="submission" date="2022-10" db="EMBL/GenBank/DDBJ databases">
        <title>Novel sulphate-reducing endosymbionts in the free-living metamonad Anaeramoeba.</title>
        <authorList>
            <person name="Jerlstrom-Hultqvist J."/>
            <person name="Cepicka I."/>
            <person name="Gallot-Lavallee L."/>
            <person name="Salas-Leiva D."/>
            <person name="Curtis B.A."/>
            <person name="Zahonova K."/>
            <person name="Pipaliya S."/>
            <person name="Dacks J."/>
            <person name="Roger A.J."/>
        </authorList>
    </citation>
    <scope>NUCLEOTIDE SEQUENCE</scope>
    <source>
        <strain evidence="7">BMAN</strain>
    </source>
</reference>
<dbReference type="SMART" id="SM01230">
    <property type="entry name" value="Gln-synt_C"/>
    <property type="match status" value="1"/>
</dbReference>
<accession>A0A9Q0LJS4</accession>
<evidence type="ECO:0000313" key="7">
    <source>
        <dbReference type="EMBL" id="KAJ5074736.1"/>
    </source>
</evidence>
<dbReference type="GO" id="GO:0004356">
    <property type="term" value="F:glutamine synthetase activity"/>
    <property type="evidence" value="ECO:0007669"/>
    <property type="project" value="InterPro"/>
</dbReference>
<gene>
    <name evidence="7" type="ORF">M0811_08091</name>
</gene>
<organism evidence="7 8">
    <name type="scientific">Anaeramoeba ignava</name>
    <name type="common">Anaerobic marine amoeba</name>
    <dbReference type="NCBI Taxonomy" id="1746090"/>
    <lineage>
        <taxon>Eukaryota</taxon>
        <taxon>Metamonada</taxon>
        <taxon>Anaeramoebidae</taxon>
        <taxon>Anaeramoeba</taxon>
    </lineage>
</organism>
<keyword evidence="8" id="KW-1185">Reference proteome</keyword>
<evidence type="ECO:0000256" key="5">
    <source>
        <dbReference type="RuleBase" id="RU000384"/>
    </source>
</evidence>
<comment type="similarity">
    <text evidence="4 5">Belongs to the glutamine synthetase family.</text>
</comment>
<evidence type="ECO:0000256" key="1">
    <source>
        <dbReference type="ARBA" id="ARBA00022598"/>
    </source>
</evidence>
<proteinExistence type="inferred from homology"/>
<dbReference type="InterPro" id="IPR008147">
    <property type="entry name" value="Gln_synt_N"/>
</dbReference>
<dbReference type="SUPFAM" id="SSF54368">
    <property type="entry name" value="Glutamine synthetase, N-terminal domain"/>
    <property type="match status" value="1"/>
</dbReference>
<feature type="domain" description="GS catalytic" evidence="6">
    <location>
        <begin position="106"/>
        <end position="422"/>
    </location>
</feature>
<keyword evidence="3" id="KW-0067">ATP-binding</keyword>
<dbReference type="GO" id="GO:0006542">
    <property type="term" value="P:glutamine biosynthetic process"/>
    <property type="evidence" value="ECO:0007669"/>
    <property type="project" value="InterPro"/>
</dbReference>
<dbReference type="OMA" id="VCMAKPL"/>
<evidence type="ECO:0000313" key="8">
    <source>
        <dbReference type="Proteomes" id="UP001149090"/>
    </source>
</evidence>
<comment type="caution">
    <text evidence="7">The sequence shown here is derived from an EMBL/GenBank/DDBJ whole genome shotgun (WGS) entry which is preliminary data.</text>
</comment>
<dbReference type="PANTHER" id="PTHR43785">
    <property type="entry name" value="GAMMA-GLUTAMYLPUTRESCINE SYNTHETASE"/>
    <property type="match status" value="1"/>
</dbReference>
<dbReference type="InterPro" id="IPR008146">
    <property type="entry name" value="Gln_synth_cat_dom"/>
</dbReference>
<dbReference type="OrthoDB" id="77835at2759"/>
<dbReference type="Proteomes" id="UP001149090">
    <property type="component" value="Unassembled WGS sequence"/>
</dbReference>
<dbReference type="InterPro" id="IPR014746">
    <property type="entry name" value="Gln_synth/guanido_kin_cat_dom"/>
</dbReference>
<dbReference type="SUPFAM" id="SSF55931">
    <property type="entry name" value="Glutamine synthetase/guanido kinase"/>
    <property type="match status" value="1"/>
</dbReference>
<protein>
    <submittedName>
        <fullName evidence="7">Glutamine synthetase</fullName>
    </submittedName>
</protein>
<evidence type="ECO:0000256" key="4">
    <source>
        <dbReference type="PROSITE-ProRule" id="PRU01331"/>
    </source>
</evidence>
<dbReference type="PROSITE" id="PS51987">
    <property type="entry name" value="GS_CATALYTIC"/>
    <property type="match status" value="1"/>
</dbReference>
<dbReference type="Pfam" id="PF03951">
    <property type="entry name" value="Gln-synt_N"/>
    <property type="match status" value="1"/>
</dbReference>
<evidence type="ECO:0000256" key="3">
    <source>
        <dbReference type="ARBA" id="ARBA00022840"/>
    </source>
</evidence>
<sequence length="422" mass="47540">MEKKSQENQQFEENLDGLRFVQFHFSDPTGGLHYMEESIDNVPGILKSGVGVDGSSVIGFGQVEKSDIILFPERSSFSRFVVEGEEIGMYWCHVLTPELEKHPNDPRNVLQLVIDKAAKMGFECEMFSELEFYVLDEKTRKPVDNARYLSPPPLDKCSRLRYDFGHAYEKAGLKVKRIHHELGPGQNEVELQLTPVMKNCDDSMIAIWLAQLISSKYNWVVDFTPKPFPEIPGNGLHQHIRLKDIKTKENVMAAKEGGLSKIALQFIAGMLKYSRDITAVFGNDPNTYDRLKPGYEAPIYATWDYSNRSALVRIPAIGKGDLSKTRVEFRGGDASGSIHLLCAMILAAGLKGIEENLECPKNTIGDVAHLTEQELKDLKIEILPTSLPESLKILEESKFIAEFIDPSLKTFMNQNGLQKMKK</sequence>
<evidence type="ECO:0000256" key="2">
    <source>
        <dbReference type="ARBA" id="ARBA00022741"/>
    </source>
</evidence>